<dbReference type="Proteomes" id="UP001161325">
    <property type="component" value="Unassembled WGS sequence"/>
</dbReference>
<dbReference type="FunFam" id="1.10.510.10:FF:000021">
    <property type="entry name" value="Serine/threonine protein kinase"/>
    <property type="match status" value="1"/>
</dbReference>
<feature type="binding site" evidence="7">
    <location>
        <position position="112"/>
    </location>
    <ligand>
        <name>ATP</name>
        <dbReference type="ChEBI" id="CHEBI:30616"/>
    </ligand>
</feature>
<dbReference type="Pfam" id="PF00069">
    <property type="entry name" value="Pkinase"/>
    <property type="match status" value="1"/>
</dbReference>
<keyword evidence="4 7" id="KW-0547">Nucleotide-binding</keyword>
<keyword evidence="3" id="KW-0808">Transferase</keyword>
<keyword evidence="2" id="KW-0723">Serine/threonine-protein kinase</keyword>
<dbReference type="InterPro" id="IPR011659">
    <property type="entry name" value="WD40"/>
</dbReference>
<dbReference type="Gene3D" id="2.120.10.30">
    <property type="entry name" value="TolB, C-terminal domain"/>
    <property type="match status" value="3"/>
</dbReference>
<dbReference type="Gene3D" id="3.30.200.20">
    <property type="entry name" value="Phosphorylase Kinase, domain 1"/>
    <property type="match status" value="1"/>
</dbReference>
<organism evidence="9 10">
    <name type="scientific">Roseisolibacter agri</name>
    <dbReference type="NCBI Taxonomy" id="2014610"/>
    <lineage>
        <taxon>Bacteria</taxon>
        <taxon>Pseudomonadati</taxon>
        <taxon>Gemmatimonadota</taxon>
        <taxon>Gemmatimonadia</taxon>
        <taxon>Gemmatimonadales</taxon>
        <taxon>Gemmatimonadaceae</taxon>
        <taxon>Roseisolibacter</taxon>
    </lineage>
</organism>
<dbReference type="GO" id="GO:0004674">
    <property type="term" value="F:protein serine/threonine kinase activity"/>
    <property type="evidence" value="ECO:0007669"/>
    <property type="project" value="UniProtKB-KW"/>
</dbReference>
<dbReference type="PROSITE" id="PS00107">
    <property type="entry name" value="PROTEIN_KINASE_ATP"/>
    <property type="match status" value="1"/>
</dbReference>
<reference evidence="9" key="1">
    <citation type="submission" date="2022-08" db="EMBL/GenBank/DDBJ databases">
        <title>Draft genome sequencing of Roseisolibacter agri AW1220.</title>
        <authorList>
            <person name="Tobiishi Y."/>
            <person name="Tonouchi A."/>
        </authorList>
    </citation>
    <scope>NUCLEOTIDE SEQUENCE</scope>
    <source>
        <strain evidence="9">AW1220</strain>
    </source>
</reference>
<name>A0AA37Q7M5_9BACT</name>
<evidence type="ECO:0000256" key="4">
    <source>
        <dbReference type="ARBA" id="ARBA00022741"/>
    </source>
</evidence>
<evidence type="ECO:0000313" key="9">
    <source>
        <dbReference type="EMBL" id="GLC23856.1"/>
    </source>
</evidence>
<protein>
    <recommendedName>
        <fullName evidence="1">non-specific serine/threonine protein kinase</fullName>
        <ecNumber evidence="1">2.7.11.1</ecNumber>
    </recommendedName>
</protein>
<dbReference type="EC" id="2.7.11.1" evidence="1"/>
<keyword evidence="6 7" id="KW-0067">ATP-binding</keyword>
<dbReference type="SUPFAM" id="SSF56112">
    <property type="entry name" value="Protein kinase-like (PK-like)"/>
    <property type="match status" value="1"/>
</dbReference>
<evidence type="ECO:0000313" key="10">
    <source>
        <dbReference type="Proteomes" id="UP001161325"/>
    </source>
</evidence>
<dbReference type="RefSeq" id="WP_284348300.1">
    <property type="nucleotide sequence ID" value="NZ_BRXS01000001.1"/>
</dbReference>
<dbReference type="InterPro" id="IPR017441">
    <property type="entry name" value="Protein_kinase_ATP_BS"/>
</dbReference>
<dbReference type="CDD" id="cd14014">
    <property type="entry name" value="STKc_PknB_like"/>
    <property type="match status" value="1"/>
</dbReference>
<dbReference type="SUPFAM" id="SSF82171">
    <property type="entry name" value="DPP6 N-terminal domain-like"/>
    <property type="match status" value="1"/>
</dbReference>
<dbReference type="PANTHER" id="PTHR43289">
    <property type="entry name" value="MITOGEN-ACTIVATED PROTEIN KINASE KINASE KINASE 20-RELATED"/>
    <property type="match status" value="1"/>
</dbReference>
<dbReference type="EMBL" id="BRXS01000001">
    <property type="protein sequence ID" value="GLC23856.1"/>
    <property type="molecule type" value="Genomic_DNA"/>
</dbReference>
<dbReference type="SUPFAM" id="SSF69304">
    <property type="entry name" value="Tricorn protease N-terminal domain"/>
    <property type="match status" value="1"/>
</dbReference>
<dbReference type="Gene3D" id="1.10.510.10">
    <property type="entry name" value="Transferase(Phosphotransferase) domain 1"/>
    <property type="match status" value="1"/>
</dbReference>
<dbReference type="InterPro" id="IPR011009">
    <property type="entry name" value="Kinase-like_dom_sf"/>
</dbReference>
<feature type="domain" description="Protein kinase" evidence="8">
    <location>
        <begin position="83"/>
        <end position="350"/>
    </location>
</feature>
<accession>A0AA37Q7M5</accession>
<evidence type="ECO:0000259" key="8">
    <source>
        <dbReference type="PROSITE" id="PS50011"/>
    </source>
</evidence>
<keyword evidence="5" id="KW-0418">Kinase</keyword>
<dbReference type="PROSITE" id="PS00108">
    <property type="entry name" value="PROTEIN_KINASE_ST"/>
    <property type="match status" value="1"/>
</dbReference>
<evidence type="ECO:0000256" key="6">
    <source>
        <dbReference type="ARBA" id="ARBA00022840"/>
    </source>
</evidence>
<gene>
    <name evidence="9" type="ORF">rosag_03690</name>
</gene>
<dbReference type="PANTHER" id="PTHR43289:SF6">
    <property type="entry name" value="SERINE_THREONINE-PROTEIN KINASE NEKL-3"/>
    <property type="match status" value="1"/>
</dbReference>
<dbReference type="PROSITE" id="PS50011">
    <property type="entry name" value="PROTEIN_KINASE_DOM"/>
    <property type="match status" value="1"/>
</dbReference>
<proteinExistence type="predicted"/>
<dbReference type="Pfam" id="PF07676">
    <property type="entry name" value="PD40"/>
    <property type="match status" value="4"/>
</dbReference>
<evidence type="ECO:0000256" key="2">
    <source>
        <dbReference type="ARBA" id="ARBA00022527"/>
    </source>
</evidence>
<comment type="caution">
    <text evidence="9">The sequence shown here is derived from an EMBL/GenBank/DDBJ whole genome shotgun (WGS) entry which is preliminary data.</text>
</comment>
<evidence type="ECO:0000256" key="5">
    <source>
        <dbReference type="ARBA" id="ARBA00022777"/>
    </source>
</evidence>
<dbReference type="GO" id="GO:0005524">
    <property type="term" value="F:ATP binding"/>
    <property type="evidence" value="ECO:0007669"/>
    <property type="project" value="UniProtKB-UniRule"/>
</dbReference>
<dbReference type="InterPro" id="IPR000719">
    <property type="entry name" value="Prot_kinase_dom"/>
</dbReference>
<evidence type="ECO:0000256" key="7">
    <source>
        <dbReference type="PROSITE-ProRule" id="PRU10141"/>
    </source>
</evidence>
<dbReference type="SMART" id="SM00220">
    <property type="entry name" value="S_TKc"/>
    <property type="match status" value="1"/>
</dbReference>
<evidence type="ECO:0000256" key="3">
    <source>
        <dbReference type="ARBA" id="ARBA00022679"/>
    </source>
</evidence>
<dbReference type="AlphaFoldDB" id="A0AA37Q7M5"/>
<evidence type="ECO:0000256" key="1">
    <source>
        <dbReference type="ARBA" id="ARBA00012513"/>
    </source>
</evidence>
<dbReference type="InterPro" id="IPR011042">
    <property type="entry name" value="6-blade_b-propeller_TolB-like"/>
</dbReference>
<sequence>MTPERWQAVEAVVQAALDRTPAERPAYVATACGDDAELRREVESLLGAAPPTGFLEHGAMVDAAAAEPAVDRARLDAALAGRYAIERELGRGGMATVYLARDLRHRRHVAVKVLLPDLAAALGAERFLREIEVTASLHHPHILPLFDSGAADGLLWYAMPYVDGETLRARLTREWQLPLDDALRIAREVADALAYAHARGVVHRDVKPENVLLQGGHAQVADFGIALAVAQATGGARMTRTGISIGTPQYMAPEQATGERTVDARADVYALGVLLYEMLAGEPPFTGPNVQAVIAKALRDRPAPPSRARDTVPPHVDAAVLAALERLPADRLPSATAFVAALSPSNAPAVRPRPTPGVTWRGAALLGGVALAMAALGWALGAARTRASGAAAAARAGAVRFTVDVDSGSFGTTGPAISPDGRTIVFRLEDATGARLYARRLDELRARPLAGTDDAREPFFSPDGVWVAFYANGMLRRVRLDGGPSVDVVKAAWFGGGAWGEDDTIWFADTPARAIYRASTRGGAPTRVPIADTALALADPHPLPGGGALLVTITRRTMGPRFGVLDVATGAVRELGAGFAPHYVAGHVVFGGVGGELYRQPFDVRRRTLDGPAEQLTGGLAFLMDGAPFDVSASGALVYRAGGSDETPGFLKLSVLDRQGRELQRVPARMPWAPRFSPDGARVAYGAFAADAAASDVWIAELATGATQRLTTDANNNNDPQWSPDGRTIAYSADAGDAKDVFTRSLAGGAARLLTRRPGYQFPGDWLRDGSAVVFIDVPVGGAGNGDQDLWIQPTDGSAARPYVTGPAREVGPRVSPDGRWAAYTSNESGRDEVYVQSFPTPGARTLVSVSGGMHPVWRADGRELYYWEGERLMAARVESAGGALLKVRDRTPLFHAFYPGGLLAMYDASPDGQRFIVVTGHQRANRLVVALDALR</sequence>
<dbReference type="InterPro" id="IPR008271">
    <property type="entry name" value="Ser/Thr_kinase_AS"/>
</dbReference>
<keyword evidence="10" id="KW-1185">Reference proteome</keyword>